<evidence type="ECO:0000313" key="1">
    <source>
        <dbReference type="EMBL" id="OMQ20872.1"/>
    </source>
</evidence>
<name>A0A1S8CGQ3_9GAMM</name>
<proteinExistence type="predicted"/>
<protein>
    <submittedName>
        <fullName evidence="1">Uncharacterized protein</fullName>
    </submittedName>
</protein>
<sequence>MVIKCNKIPSDKDWKRLSIFGSKKNYFNTETYFRESWFDGYQEFSTDFTNKLTRLAVVVLKPEVFAARRARDVLMLIERHNFKLRVAYKVKYNRHKIRETWRYQYSEATIDRMSLVDHLYCLGDAMMVIFEDVSPEITMPASARLHKLKGASEERLRTAESLRSIVKIPNGVVRFFHIPDEPADIVREFGILFDRQNRFNIYQDIKSSLVHDYSFIDEMISTLESQHTEHDFCLAKSWDNILSNIHGYKEDKIELILDLKNKVDAREEVGWEDIYKLLSSCNCNIYDIITIASHVIKQDVDDEFHLIDGDALRGWDSRYFSNL</sequence>
<dbReference type="OrthoDB" id="7838374at2"/>
<accession>A0A1S8CGQ3</accession>
<dbReference type="STRING" id="2034155.BMI79_17320"/>
<dbReference type="InterPro" id="IPR036850">
    <property type="entry name" value="NDK-like_dom_sf"/>
</dbReference>
<gene>
    <name evidence="1" type="ORF">BMI79_17320</name>
</gene>
<dbReference type="Proteomes" id="UP000216021">
    <property type="component" value="Unassembled WGS sequence"/>
</dbReference>
<organism evidence="1 2">
    <name type="scientific">Serratia oryzae</name>
    <dbReference type="NCBI Taxonomy" id="2034155"/>
    <lineage>
        <taxon>Bacteria</taxon>
        <taxon>Pseudomonadati</taxon>
        <taxon>Pseudomonadota</taxon>
        <taxon>Gammaproteobacteria</taxon>
        <taxon>Enterobacterales</taxon>
        <taxon>Yersiniaceae</taxon>
        <taxon>Serratia</taxon>
    </lineage>
</organism>
<dbReference type="AlphaFoldDB" id="A0A1S8CGQ3"/>
<dbReference type="RefSeq" id="WP_076943441.1">
    <property type="nucleotide sequence ID" value="NZ_MOXD01000010.1"/>
</dbReference>
<keyword evidence="2" id="KW-1185">Reference proteome</keyword>
<evidence type="ECO:0000313" key="2">
    <source>
        <dbReference type="Proteomes" id="UP000216021"/>
    </source>
</evidence>
<reference evidence="1 2" key="1">
    <citation type="submission" date="2016-11" db="EMBL/GenBank/DDBJ databases">
        <title>Rahnella oryzae sp. nov., isolated from rice root.</title>
        <authorList>
            <person name="Zhang X.-X."/>
            <person name="Zhang J."/>
        </authorList>
    </citation>
    <scope>NUCLEOTIDE SEQUENCE [LARGE SCALE GENOMIC DNA]</scope>
    <source>
        <strain evidence="1 2">J11-6</strain>
    </source>
</reference>
<dbReference type="SUPFAM" id="SSF54919">
    <property type="entry name" value="Nucleoside diphosphate kinase, NDK"/>
    <property type="match status" value="1"/>
</dbReference>
<dbReference type="EMBL" id="MOXD01000010">
    <property type="protein sequence ID" value="OMQ20872.1"/>
    <property type="molecule type" value="Genomic_DNA"/>
</dbReference>
<comment type="caution">
    <text evidence="1">The sequence shown here is derived from an EMBL/GenBank/DDBJ whole genome shotgun (WGS) entry which is preliminary data.</text>
</comment>
<dbReference type="Gene3D" id="3.30.70.141">
    <property type="entry name" value="Nucleoside diphosphate kinase-like domain"/>
    <property type="match status" value="1"/>
</dbReference>